<accession>A0ABW9Y5W6</accession>
<sequence length="59" mass="6444">MRHDWVFEVLADLAEYADRNGLPRLAQIAEEALQVARDEIRSGSGGGDDPGPDDSPQVH</sequence>
<keyword evidence="3" id="KW-1185">Reference proteome</keyword>
<evidence type="ECO:0000313" key="3">
    <source>
        <dbReference type="Proteomes" id="UP001517376"/>
    </source>
</evidence>
<reference evidence="3" key="1">
    <citation type="submission" date="2020-01" db="EMBL/GenBank/DDBJ databases">
        <title>Sphingomonas sp. strain CSW-10.</title>
        <authorList>
            <person name="Chen W.-M."/>
        </authorList>
    </citation>
    <scope>NUCLEOTIDE SEQUENCE [LARGE SCALE GENOMIC DNA]</scope>
    <source>
        <strain evidence="3">CCP-1</strain>
    </source>
</reference>
<dbReference type="Proteomes" id="UP001517376">
    <property type="component" value="Unassembled WGS sequence"/>
</dbReference>
<dbReference type="EMBL" id="JAAATW010000002">
    <property type="protein sequence ID" value="NBE07803.1"/>
    <property type="molecule type" value="Genomic_DNA"/>
</dbReference>
<protein>
    <submittedName>
        <fullName evidence="2">Uncharacterized protein</fullName>
    </submittedName>
</protein>
<feature type="region of interest" description="Disordered" evidence="1">
    <location>
        <begin position="38"/>
        <end position="59"/>
    </location>
</feature>
<evidence type="ECO:0000256" key="1">
    <source>
        <dbReference type="SAM" id="MobiDB-lite"/>
    </source>
</evidence>
<comment type="caution">
    <text evidence="2">The sequence shown here is derived from an EMBL/GenBank/DDBJ whole genome shotgun (WGS) entry which is preliminary data.</text>
</comment>
<name>A0ABW9Y5W6_9RHOB</name>
<gene>
    <name evidence="2" type="ORF">GU920_09655</name>
</gene>
<evidence type="ECO:0000313" key="2">
    <source>
        <dbReference type="EMBL" id="NBE07803.1"/>
    </source>
</evidence>
<dbReference type="RefSeq" id="WP_161766820.1">
    <property type="nucleotide sequence ID" value="NZ_JAAATW010000002.1"/>
</dbReference>
<organism evidence="2 3">
    <name type="scientific">Paragemmobacter ruber</name>
    <dbReference type="NCBI Taxonomy" id="1985673"/>
    <lineage>
        <taxon>Bacteria</taxon>
        <taxon>Pseudomonadati</taxon>
        <taxon>Pseudomonadota</taxon>
        <taxon>Alphaproteobacteria</taxon>
        <taxon>Rhodobacterales</taxon>
        <taxon>Paracoccaceae</taxon>
        <taxon>Paragemmobacter</taxon>
    </lineage>
</organism>
<proteinExistence type="predicted"/>